<organism evidence="3 4">
    <name type="scientific">Leptospira kobayashii</name>
    <dbReference type="NCBI Taxonomy" id="1917830"/>
    <lineage>
        <taxon>Bacteria</taxon>
        <taxon>Pseudomonadati</taxon>
        <taxon>Spirochaetota</taxon>
        <taxon>Spirochaetia</taxon>
        <taxon>Leptospirales</taxon>
        <taxon>Leptospiraceae</taxon>
        <taxon>Leptospira</taxon>
    </lineage>
</organism>
<keyword evidence="1" id="KW-0812">Transmembrane</keyword>
<dbReference type="RefSeq" id="WP_109018889.1">
    <property type="nucleotide sequence ID" value="NZ_AP025028.1"/>
</dbReference>
<dbReference type="NCBIfam" id="TIGR04388">
    <property type="entry name" value="Lepto_longest"/>
    <property type="match status" value="1"/>
</dbReference>
<sequence length="2097" mass="223383">MLTEQKTESEFSTFTRTQAGLGLFSFVFSLFFAGAVFSQEVVPQLQMDEYNANLMNQVYGQSYFLNSLNSWTDQVTYYKGLLRASWESAADNAIYNYVSSITTSDTYNTVDAYKDYVQKELDSQKMVALNSWDDKANLDFLANKNQFVARLTTNQFDQAYIERVGGQQQYQQVLTENQRVNQLQNNIANAANNWNVNFNQSYQSGLNDFANTLGNIQDQYNSFLTNLDESEATFQNNLTAIDSYKTVVKNAISGIVSQFQGMLDQSCNQASPCLYRQANNGGLNAAGQTMTALVTSLNTVLNDTSLNPTNILTTISAQINNFLSSQTNSAYLTYADYTTRIDTFQNTWPPTAYGIGADWNYIIQVNNGSRSFNNVPANQRAVWEKDTAGLFSGVGDSTFKGILNAIHSGNNGALAGYITANLQSGQSLTNILATNIYTDWNNAKNSDGFAWTGTKNTQMNLRANNGDPWHWGADRATLVPFPWAWTDWFQMGSIGYEVVYEMHDGQAATQAAYWNGNYGSLNGQLNQYLNQITPAIRNWESQVASYNSFHEQWKVSADALKAQAKTDYENALVDLEAKKSAWVQKMEAERRDSILEWNNLSEKAAQAQSTAELQNVNKQLSSTYNASISGLNISTNASEVMNSYNGSINDLSSREFTFVEPTPIESPVLNNGLINPKDALSALSISALGNKIVSQDMVFGLSGALGVNSIQKDAFVYSSLSSDVAGAVGGLLGSGSTGSSGGQKFSIMNAASEKTVDTSLTINGKDVSEIFGKTTNGVYQYSQLLSINESNSFTAKQEQAKLVNQMAYTIDWSTRAGAKLDDNGNLSLNAGGIGNISNDQVLAILKKQSEYSYKGEKMEGYCVLGAADYTSCQEREKRLSDAQTADFNAKFAGEIALLKSQGYEFQGGMIVKSLSRDEKIRTGQTDADMKLTDAEKQQTGSCYIDPAQCAGLIKQEFTITYDNVGGVTLSKIISDGKIAGKGDKGYYSGTQNETRYISLSTVNPVTAPKGKDLFDEWGEEDWNDVEDQKTAVMNDFFTNGLGHDSKMLTQATTQIRNTESTNEKKFQEAKTAQEAADSLLKDLLIAYISGGMAGVKASIKGKIEDQINSGLAAAFIRATGGSDDQIAMATQLVSFMRGKMQERKIKSNMAKNNLTNVAMGGLAIMTGGASLLLGSAMGAMGSFAAGVGSMFGSATAVLGATFGSSIAGLTAGVTTAAYRAVAGDKAADALVNKISGPKDQLAAIKANENAIIKTAATGAIANATGLPKDLVGQLLTDYQGAQAAKKVRKAVNSNPLGNIGSQVVGAVGGIIKTAIVATGVPERDIQRALSDGNRIMFAGVTDAGMEAQSLAYMNQAMGMSAPGMKYTSNIPTLKNKEGLVEELGQRIVVDEIVKATGMDKDVADAAFRKQYGAIKQKKADKKAQSSAIRSTVVTAVTTAVTLGAAAAVTGPLAAVNSALSSIGSFVGASANAAVQVGAAVVKGAIQAIDGARNGIQGVLAGVANGAIGVLTAGVSPGVPMGTTFEPGAFLSTAASALQKTGVGLGISYDRQAGWGGAVGIGNGSANASITFSQHGGSQINVGVQGATINYNTANGTYGAGYTYNAGNGFSVGAAWNSATGASATAGLNVNGYGVSITADSHGTSSTASVGGIAQGTNGPDGFHAAEIDWVEQNLDQARNNNDVELARRVKVGEDKYLAEKYKLSPEEIDKLSPDARDALIKAAAVVSGPQGNEAWGTSRLSGLDQFVGGFTDGIANVANFYNGDAASSDAVYVSPDGTVHPRTCFTAGTLIHTKDGLKAIEEIKVGDEVLSWKEVSQEISYKRVTELFTHDVELIYEIEIDKKEKLQTTWNHPFWIVEKQAWVETKDLEIGNTVLLSNGNKSSITNVTYNSVDSTAVYNFEVEENHTYYVGKKGVLVHNYLESVWDAASLGMGVVALADAINRGDNVDIAIAGTFIVIDGVALALPVIPGGAGAWLAAIKGGQVGVKAGKVILKNSDEVVEAGVKLKGANNPKVKAALEKGKKAHAEMEYPPGFKKEVVLPSGKRMDAYNKASKEVIELKPNNPRAIKKGEKQLKEYCNECDRVYGPGHKGTINTYE</sequence>
<dbReference type="InterPro" id="IPR003587">
    <property type="entry name" value="Hint_dom_N"/>
</dbReference>
<reference evidence="3 4" key="1">
    <citation type="submission" date="2021-08" db="EMBL/GenBank/DDBJ databases">
        <title>Complete genome sequence of Leptospira kobayashii strain E30.</title>
        <authorList>
            <person name="Nakao R."/>
            <person name="Nakamura S."/>
            <person name="Masuzawa T."/>
            <person name="Koizumi N."/>
        </authorList>
    </citation>
    <scope>NUCLEOTIDE SEQUENCE [LARGE SCALE GENOMIC DNA]</scope>
    <source>
        <strain evidence="3 4">E30</strain>
    </source>
</reference>
<proteinExistence type="predicted"/>
<evidence type="ECO:0000259" key="2">
    <source>
        <dbReference type="SMART" id="SM00306"/>
    </source>
</evidence>
<keyword evidence="1" id="KW-0472">Membrane</keyword>
<dbReference type="InterPro" id="IPR028902">
    <property type="entry name" value="Tox-REase-9_dom"/>
</dbReference>
<keyword evidence="1" id="KW-1133">Transmembrane helix</keyword>
<gene>
    <name evidence="3" type="ORF">LPTSP3_g13910</name>
</gene>
<accession>A0ABN6KCG4</accession>
<dbReference type="Gene3D" id="2.170.16.10">
    <property type="entry name" value="Hedgehog/Intein (Hint) domain"/>
    <property type="match status" value="1"/>
</dbReference>
<keyword evidence="4" id="KW-1185">Reference proteome</keyword>
<protein>
    <recommendedName>
        <fullName evidence="2">Hint domain-containing protein</fullName>
    </recommendedName>
</protein>
<feature type="domain" description="Hint" evidence="2">
    <location>
        <begin position="1782"/>
        <end position="1878"/>
    </location>
</feature>
<dbReference type="Pfam" id="PF15650">
    <property type="entry name" value="Tox-REase-9"/>
    <property type="match status" value="1"/>
</dbReference>
<dbReference type="CDD" id="cd00081">
    <property type="entry name" value="Hint"/>
    <property type="match status" value="1"/>
</dbReference>
<dbReference type="Proteomes" id="UP000245263">
    <property type="component" value="Chromosome 1"/>
</dbReference>
<dbReference type="PROSITE" id="PS50817">
    <property type="entry name" value="INTEIN_N_TER"/>
    <property type="match status" value="1"/>
</dbReference>
<dbReference type="InterPro" id="IPR036844">
    <property type="entry name" value="Hint_dom_sf"/>
</dbReference>
<dbReference type="SMART" id="SM00306">
    <property type="entry name" value="HintN"/>
    <property type="match status" value="1"/>
</dbReference>
<dbReference type="EMBL" id="AP025028">
    <property type="protein sequence ID" value="BDA78461.1"/>
    <property type="molecule type" value="Genomic_DNA"/>
</dbReference>
<dbReference type="Pfam" id="PF07591">
    <property type="entry name" value="PT-HINT"/>
    <property type="match status" value="1"/>
</dbReference>
<dbReference type="SUPFAM" id="SSF51294">
    <property type="entry name" value="Hedgehog/intein (Hint) domain"/>
    <property type="match status" value="1"/>
</dbReference>
<feature type="transmembrane region" description="Helical" evidence="1">
    <location>
        <begin position="21"/>
        <end position="38"/>
    </location>
</feature>
<name>A0ABN6KCG4_9LEPT</name>
<dbReference type="InterPro" id="IPR030885">
    <property type="entry name" value="Lepto_longest"/>
</dbReference>
<evidence type="ECO:0000313" key="3">
    <source>
        <dbReference type="EMBL" id="BDA78461.1"/>
    </source>
</evidence>
<dbReference type="NCBIfam" id="TIGR01443">
    <property type="entry name" value="intein_Cterm"/>
    <property type="match status" value="1"/>
</dbReference>
<evidence type="ECO:0000256" key="1">
    <source>
        <dbReference type="SAM" id="Phobius"/>
    </source>
</evidence>
<dbReference type="InterPro" id="IPR006141">
    <property type="entry name" value="Intein_N"/>
</dbReference>
<dbReference type="InterPro" id="IPR030934">
    <property type="entry name" value="Intein_C"/>
</dbReference>
<evidence type="ECO:0000313" key="4">
    <source>
        <dbReference type="Proteomes" id="UP000245263"/>
    </source>
</evidence>